<accession>F8QBD4</accession>
<dbReference type="EMBL" id="GL945488">
    <property type="protein sequence ID" value="EGN94520.1"/>
    <property type="molecule type" value="Genomic_DNA"/>
</dbReference>
<dbReference type="HOGENOM" id="CLU_3107845_0_0_1"/>
<feature type="non-terminal residue" evidence="1">
    <location>
        <position position="1"/>
    </location>
</feature>
<protein>
    <submittedName>
        <fullName evidence="1">Uncharacterized protein</fullName>
    </submittedName>
</protein>
<dbReference type="Proteomes" id="UP000008063">
    <property type="component" value="Unassembled WGS sequence"/>
</dbReference>
<proteinExistence type="predicted"/>
<dbReference type="InParanoid" id="F8QBD4"/>
<dbReference type="AlphaFoldDB" id="F8QBD4"/>
<sequence length="51" mass="5617">MVWSSRHVHICPPGNHKSHPTITGTIATLTQYGLVGCTCSQLSKRRSLEII</sequence>
<name>F8QBD4_SERL3</name>
<organism evidence="2">
    <name type="scientific">Serpula lacrymans var. lacrymans (strain S7.3)</name>
    <name type="common">Dry rot fungus</name>
    <dbReference type="NCBI Taxonomy" id="936435"/>
    <lineage>
        <taxon>Eukaryota</taxon>
        <taxon>Fungi</taxon>
        <taxon>Dikarya</taxon>
        <taxon>Basidiomycota</taxon>
        <taxon>Agaricomycotina</taxon>
        <taxon>Agaricomycetes</taxon>
        <taxon>Agaricomycetidae</taxon>
        <taxon>Boletales</taxon>
        <taxon>Coniophorineae</taxon>
        <taxon>Serpulaceae</taxon>
        <taxon>Serpula</taxon>
    </lineage>
</organism>
<evidence type="ECO:0000313" key="1">
    <source>
        <dbReference type="EMBL" id="EGN94520.1"/>
    </source>
</evidence>
<reference evidence="2" key="1">
    <citation type="journal article" date="2011" name="Science">
        <title>The plant cell wall-decomposing machinery underlies the functional diversity of forest fungi.</title>
        <authorList>
            <person name="Eastwood D.C."/>
            <person name="Floudas D."/>
            <person name="Binder M."/>
            <person name="Majcherczyk A."/>
            <person name="Schneider P."/>
            <person name="Aerts A."/>
            <person name="Asiegbu F.O."/>
            <person name="Baker S.E."/>
            <person name="Barry K."/>
            <person name="Bendiksby M."/>
            <person name="Blumentritt M."/>
            <person name="Coutinho P.M."/>
            <person name="Cullen D."/>
            <person name="de Vries R.P."/>
            <person name="Gathman A."/>
            <person name="Goodell B."/>
            <person name="Henrissat B."/>
            <person name="Ihrmark K."/>
            <person name="Kauserud H."/>
            <person name="Kohler A."/>
            <person name="LaButti K."/>
            <person name="Lapidus A."/>
            <person name="Lavin J.L."/>
            <person name="Lee Y.-H."/>
            <person name="Lindquist E."/>
            <person name="Lilly W."/>
            <person name="Lucas S."/>
            <person name="Morin E."/>
            <person name="Murat C."/>
            <person name="Oguiza J.A."/>
            <person name="Park J."/>
            <person name="Pisabarro A.G."/>
            <person name="Riley R."/>
            <person name="Rosling A."/>
            <person name="Salamov A."/>
            <person name="Schmidt O."/>
            <person name="Schmutz J."/>
            <person name="Skrede I."/>
            <person name="Stenlid J."/>
            <person name="Wiebenga A."/>
            <person name="Xie X."/>
            <person name="Kuees U."/>
            <person name="Hibbett D.S."/>
            <person name="Hoffmeister D."/>
            <person name="Hoegberg N."/>
            <person name="Martin F."/>
            <person name="Grigoriev I.V."/>
            <person name="Watkinson S.C."/>
        </authorList>
    </citation>
    <scope>NUCLEOTIDE SEQUENCE [LARGE SCALE GENOMIC DNA]</scope>
    <source>
        <strain evidence="2">strain S7.3</strain>
    </source>
</reference>
<keyword evidence="2" id="KW-1185">Reference proteome</keyword>
<gene>
    <name evidence="1" type="ORF">SERLA73DRAFT_144313</name>
</gene>
<evidence type="ECO:0000313" key="2">
    <source>
        <dbReference type="Proteomes" id="UP000008063"/>
    </source>
</evidence>